<evidence type="ECO:0000313" key="1">
    <source>
        <dbReference type="EMBL" id="BBX96732.1"/>
    </source>
</evidence>
<evidence type="ECO:0000313" key="2">
    <source>
        <dbReference type="Proteomes" id="UP000466396"/>
    </source>
</evidence>
<keyword evidence="2" id="KW-1185">Reference proteome</keyword>
<dbReference type="Pfam" id="PF01947">
    <property type="entry name" value="Rv2949c-like"/>
    <property type="match status" value="1"/>
</dbReference>
<dbReference type="Gene3D" id="3.40.1410.10">
    <property type="entry name" value="Chorismate lyase-like"/>
    <property type="match status" value="1"/>
</dbReference>
<dbReference type="OrthoDB" id="6297849at2"/>
<dbReference type="Proteomes" id="UP000466396">
    <property type="component" value="Chromosome"/>
</dbReference>
<dbReference type="EMBL" id="AP022581">
    <property type="protein sequence ID" value="BBX96732.1"/>
    <property type="molecule type" value="Genomic_DNA"/>
</dbReference>
<dbReference type="SUPFAM" id="SSF64288">
    <property type="entry name" value="Chorismate lyase-like"/>
    <property type="match status" value="1"/>
</dbReference>
<accession>A0A7I7NJB3</accession>
<organism evidence="1 2">
    <name type="scientific">Mycobacterium lacus</name>
    <dbReference type="NCBI Taxonomy" id="169765"/>
    <lineage>
        <taxon>Bacteria</taxon>
        <taxon>Bacillati</taxon>
        <taxon>Actinomycetota</taxon>
        <taxon>Actinomycetes</taxon>
        <taxon>Mycobacteriales</taxon>
        <taxon>Mycobacteriaceae</taxon>
        <taxon>Mycobacterium</taxon>
    </lineage>
</organism>
<sequence length="239" mass="26863">MAFAPQRPDDGTSDATCWEYFTGMKQELRATFLRDEEIRQFSRDLRILLATNGTLTRILSILANEEVIAQVVNQDIHDSAPEATDPERFPKRRTIHRQVLLKGRSSGKLLVVAESLTSVDLAPSEFIENLTEISYPVGELLLANRIEAFKETPKFWTCALPDWLDVDEYPNLSRQAVARRYRVIISGQPAIAITEYFPESIFACSTKTVMGASDDHAALDMGISERCHEGSIQQETPVC</sequence>
<protein>
    <recommendedName>
        <fullName evidence="3">Chorismate pyruvate-lyase</fullName>
    </recommendedName>
</protein>
<evidence type="ECO:0008006" key="3">
    <source>
        <dbReference type="Google" id="ProtNLM"/>
    </source>
</evidence>
<dbReference type="InterPro" id="IPR002800">
    <property type="entry name" value="Rv2949c-like"/>
</dbReference>
<reference evidence="1 2" key="1">
    <citation type="journal article" date="2019" name="Emerg. Microbes Infect.">
        <title>Comprehensive subspecies identification of 175 nontuberculous mycobacteria species based on 7547 genomic profiles.</title>
        <authorList>
            <person name="Matsumoto Y."/>
            <person name="Kinjo T."/>
            <person name="Motooka D."/>
            <person name="Nabeya D."/>
            <person name="Jung N."/>
            <person name="Uechi K."/>
            <person name="Horii T."/>
            <person name="Iida T."/>
            <person name="Fujita J."/>
            <person name="Nakamura S."/>
        </authorList>
    </citation>
    <scope>NUCLEOTIDE SEQUENCE [LARGE SCALE GENOMIC DNA]</scope>
    <source>
        <strain evidence="1 2">JCM 15657</strain>
    </source>
</reference>
<gene>
    <name evidence="1" type="ORF">MLAC_20260</name>
</gene>
<dbReference type="InterPro" id="IPR028978">
    <property type="entry name" value="Chorismate_lyase_/UTRA_dom_sf"/>
</dbReference>
<name>A0A7I7NJB3_9MYCO</name>
<dbReference type="AlphaFoldDB" id="A0A7I7NJB3"/>
<proteinExistence type="predicted"/>
<dbReference type="KEGG" id="mlj:MLAC_20260"/>
<dbReference type="RefSeq" id="WP_085161973.1">
    <property type="nucleotide sequence ID" value="NZ_AP022581.1"/>
</dbReference>